<keyword evidence="1" id="KW-0479">Metal-binding</keyword>
<comment type="caution">
    <text evidence="3">The sequence shown here is derived from an EMBL/GenBank/DDBJ whole genome shotgun (WGS) entry which is preliminary data.</text>
</comment>
<dbReference type="PROSITE" id="PS50158">
    <property type="entry name" value="ZF_CCHC"/>
    <property type="match status" value="1"/>
</dbReference>
<dbReference type="EMBL" id="BKCJ010000563">
    <property type="protein sequence ID" value="GEU34326.1"/>
    <property type="molecule type" value="Genomic_DNA"/>
</dbReference>
<reference evidence="3" key="1">
    <citation type="journal article" date="2019" name="Sci. Rep.">
        <title>Draft genome of Tanacetum cinerariifolium, the natural source of mosquito coil.</title>
        <authorList>
            <person name="Yamashiro T."/>
            <person name="Shiraishi A."/>
            <person name="Satake H."/>
            <person name="Nakayama K."/>
        </authorList>
    </citation>
    <scope>NUCLEOTIDE SEQUENCE</scope>
</reference>
<dbReference type="GO" id="GO:0008270">
    <property type="term" value="F:zinc ion binding"/>
    <property type="evidence" value="ECO:0007669"/>
    <property type="project" value="UniProtKB-KW"/>
</dbReference>
<keyword evidence="1" id="KW-0863">Zinc-finger</keyword>
<dbReference type="GO" id="GO:0003677">
    <property type="term" value="F:DNA binding"/>
    <property type="evidence" value="ECO:0007669"/>
    <property type="project" value="UniProtKB-KW"/>
</dbReference>
<evidence type="ECO:0000313" key="3">
    <source>
        <dbReference type="EMBL" id="GEU34326.1"/>
    </source>
</evidence>
<dbReference type="Gene3D" id="4.10.60.10">
    <property type="entry name" value="Zinc finger, CCHC-type"/>
    <property type="match status" value="2"/>
</dbReference>
<organism evidence="3">
    <name type="scientific">Tanacetum cinerariifolium</name>
    <name type="common">Dalmatian daisy</name>
    <name type="synonym">Chrysanthemum cinerariifolium</name>
    <dbReference type="NCBI Taxonomy" id="118510"/>
    <lineage>
        <taxon>Eukaryota</taxon>
        <taxon>Viridiplantae</taxon>
        <taxon>Streptophyta</taxon>
        <taxon>Embryophyta</taxon>
        <taxon>Tracheophyta</taxon>
        <taxon>Spermatophyta</taxon>
        <taxon>Magnoliopsida</taxon>
        <taxon>eudicotyledons</taxon>
        <taxon>Gunneridae</taxon>
        <taxon>Pentapetalae</taxon>
        <taxon>asterids</taxon>
        <taxon>campanulids</taxon>
        <taxon>Asterales</taxon>
        <taxon>Asteraceae</taxon>
        <taxon>Asteroideae</taxon>
        <taxon>Anthemideae</taxon>
        <taxon>Anthemidinae</taxon>
        <taxon>Tanacetum</taxon>
    </lineage>
</organism>
<evidence type="ECO:0000259" key="2">
    <source>
        <dbReference type="PROSITE" id="PS50158"/>
    </source>
</evidence>
<name>A0A6L2JBT7_TANCI</name>
<dbReference type="SMART" id="SM00343">
    <property type="entry name" value="ZnF_C2HC"/>
    <property type="match status" value="6"/>
</dbReference>
<evidence type="ECO:0000256" key="1">
    <source>
        <dbReference type="PROSITE-ProRule" id="PRU00047"/>
    </source>
</evidence>
<feature type="domain" description="CCHC-type" evidence="2">
    <location>
        <begin position="11"/>
        <end position="24"/>
    </location>
</feature>
<dbReference type="InterPro" id="IPR001878">
    <property type="entry name" value="Znf_CCHC"/>
</dbReference>
<proteinExistence type="predicted"/>
<gene>
    <name evidence="3" type="ORF">Tci_006304</name>
</gene>
<dbReference type="Pfam" id="PF00098">
    <property type="entry name" value="zf-CCHC"/>
    <property type="match status" value="3"/>
</dbReference>
<keyword evidence="3" id="KW-0238">DNA-binding</keyword>
<dbReference type="AlphaFoldDB" id="A0A6L2JBT7"/>
<accession>A0A6L2JBT7</accession>
<protein>
    <submittedName>
        <fullName evidence="3">DNA-binding protein HEXBP</fullName>
    </submittedName>
</protein>
<keyword evidence="1" id="KW-0862">Zinc</keyword>
<sequence>MNVATFKDCSCYKCGGNGHVAKDCSDDHHGGGDDDDDGGNGGGCRCFGCYKCGQARHKARKYDQECSQGCPLCRKNGHMGKDYPKLVCRCGENGHYQYECPRDCSDDKDRVWCYMCGGEHTAKDYSGAGCYKCSKVGHLGRDYGQVWGGGGGGGVCYYYGLRGYMVVCSLCSEIGHLGKDCW</sequence>